<dbReference type="Proteomes" id="UP000001096">
    <property type="component" value="Unassembled WGS sequence"/>
</dbReference>
<accession>K8P5K3</accession>
<dbReference type="EMBL" id="AGWX01000005">
    <property type="protein sequence ID" value="EKS34955.1"/>
    <property type="molecule type" value="Genomic_DNA"/>
</dbReference>
<sequence>MGPEIVDGAGQYPYKNPQLAAGAILPPMFFESVFFKQAL</sequence>
<dbReference type="PATRIC" id="fig|883078.3.peg.5030"/>
<evidence type="ECO:0000313" key="1">
    <source>
        <dbReference type="EMBL" id="EKS34955.1"/>
    </source>
</evidence>
<reference evidence="1 2" key="1">
    <citation type="submission" date="2012-04" db="EMBL/GenBank/DDBJ databases">
        <title>The Genome Sequence of Afipia broomeae ATCC 49717.</title>
        <authorList>
            <consortium name="The Broad Institute Genome Sequencing Platform"/>
            <person name="Earl A."/>
            <person name="Ward D."/>
            <person name="Feldgarden M."/>
            <person name="Gevers D."/>
            <person name="Huys G."/>
            <person name="Walker B."/>
            <person name="Young S.K."/>
            <person name="Zeng Q."/>
            <person name="Gargeya S."/>
            <person name="Fitzgerald M."/>
            <person name="Haas B."/>
            <person name="Abouelleil A."/>
            <person name="Alvarado L."/>
            <person name="Arachchi H.M."/>
            <person name="Berlin A."/>
            <person name="Chapman S.B."/>
            <person name="Goldberg J."/>
            <person name="Griggs A."/>
            <person name="Gujja S."/>
            <person name="Hansen M."/>
            <person name="Howarth C."/>
            <person name="Imamovic A."/>
            <person name="Larimer J."/>
            <person name="McCowen C."/>
            <person name="Montmayeur A."/>
            <person name="Murphy C."/>
            <person name="Neiman D."/>
            <person name="Pearson M."/>
            <person name="Priest M."/>
            <person name="Roberts A."/>
            <person name="Saif S."/>
            <person name="Shea T."/>
            <person name="Sisk P."/>
            <person name="Sykes S."/>
            <person name="Wortman J."/>
            <person name="Nusbaum C."/>
            <person name="Birren B."/>
        </authorList>
    </citation>
    <scope>NUCLEOTIDE SEQUENCE [LARGE SCALE GENOMIC DNA]</scope>
    <source>
        <strain evidence="1 2">ATCC 49717</strain>
    </source>
</reference>
<organism evidence="1 2">
    <name type="scientific">Afipia broomeae ATCC 49717</name>
    <dbReference type="NCBI Taxonomy" id="883078"/>
    <lineage>
        <taxon>Bacteria</taxon>
        <taxon>Pseudomonadati</taxon>
        <taxon>Pseudomonadota</taxon>
        <taxon>Alphaproteobacteria</taxon>
        <taxon>Hyphomicrobiales</taxon>
        <taxon>Nitrobacteraceae</taxon>
        <taxon>Afipia</taxon>
    </lineage>
</organism>
<dbReference type="AlphaFoldDB" id="K8P5K3"/>
<proteinExistence type="predicted"/>
<evidence type="ECO:0000313" key="2">
    <source>
        <dbReference type="Proteomes" id="UP000001096"/>
    </source>
</evidence>
<gene>
    <name evidence="1" type="ORF">HMPREF9695_04865</name>
</gene>
<keyword evidence="2" id="KW-1185">Reference proteome</keyword>
<name>K8P5K3_9BRAD</name>
<dbReference type="HOGENOM" id="CLU_3303521_0_0_5"/>
<protein>
    <submittedName>
        <fullName evidence="1">Uncharacterized protein</fullName>
    </submittedName>
</protein>
<comment type="caution">
    <text evidence="1">The sequence shown here is derived from an EMBL/GenBank/DDBJ whole genome shotgun (WGS) entry which is preliminary data.</text>
</comment>